<dbReference type="InterPro" id="IPR019734">
    <property type="entry name" value="TPR_rpt"/>
</dbReference>
<accession>A0A317T9B3</accession>
<dbReference type="RefSeq" id="WP_110023140.1">
    <property type="nucleotide sequence ID" value="NZ_PDNZ01000004.1"/>
</dbReference>
<reference evidence="4" key="1">
    <citation type="submission" date="2017-10" db="EMBL/GenBank/DDBJ databases">
        <authorList>
            <person name="Gaisin V.A."/>
            <person name="Rysina M.S."/>
            <person name="Grouzdev D.S."/>
        </authorList>
    </citation>
    <scope>NUCLEOTIDE SEQUENCE [LARGE SCALE GENOMIC DNA]</scope>
    <source>
        <strain evidence="4">V1</strain>
    </source>
</reference>
<feature type="compositionally biased region" description="Polar residues" evidence="2">
    <location>
        <begin position="114"/>
        <end position="128"/>
    </location>
</feature>
<dbReference type="Proteomes" id="UP000246278">
    <property type="component" value="Unassembled WGS sequence"/>
</dbReference>
<dbReference type="SUPFAM" id="SSF48452">
    <property type="entry name" value="TPR-like"/>
    <property type="match status" value="1"/>
</dbReference>
<protein>
    <submittedName>
        <fullName evidence="3">Uncharacterized protein</fullName>
    </submittedName>
</protein>
<sequence>MVTDPHLFFADVSLDLSRGEYSAGMKKLEAERDNFQGSYTFHLLLGRALKGTQRFREALNSLKTCCRIVPHNEVAWKELIEAHFLLLQAPSDELTAELEELSIALADFEPPKASETSDPTPMNEQKQPFSDEEFIPVPTESLATIFTEQGAYKKAIKIYTDLMQLNPPKAETYKQAISSLLDKL</sequence>
<feature type="region of interest" description="Disordered" evidence="2">
    <location>
        <begin position="109"/>
        <end position="131"/>
    </location>
</feature>
<name>A0A317T9B3_9CHLB</name>
<proteinExistence type="predicted"/>
<dbReference type="PROSITE" id="PS50005">
    <property type="entry name" value="TPR"/>
    <property type="match status" value="1"/>
</dbReference>
<dbReference type="OrthoDB" id="594666at2"/>
<organism evidence="3 4">
    <name type="scientific">Prosthecochloris marina</name>
    <dbReference type="NCBI Taxonomy" id="2017681"/>
    <lineage>
        <taxon>Bacteria</taxon>
        <taxon>Pseudomonadati</taxon>
        <taxon>Chlorobiota</taxon>
        <taxon>Chlorobiia</taxon>
        <taxon>Chlorobiales</taxon>
        <taxon>Chlorobiaceae</taxon>
        <taxon>Prosthecochloris</taxon>
    </lineage>
</organism>
<dbReference type="AlphaFoldDB" id="A0A317T9B3"/>
<evidence type="ECO:0000313" key="4">
    <source>
        <dbReference type="Proteomes" id="UP000246278"/>
    </source>
</evidence>
<gene>
    <name evidence="3" type="ORF">CR164_06555</name>
</gene>
<feature type="repeat" description="TPR" evidence="1">
    <location>
        <begin position="136"/>
        <end position="169"/>
    </location>
</feature>
<dbReference type="InterPro" id="IPR011990">
    <property type="entry name" value="TPR-like_helical_dom_sf"/>
</dbReference>
<keyword evidence="4" id="KW-1185">Reference proteome</keyword>
<dbReference type="Gene3D" id="1.25.40.10">
    <property type="entry name" value="Tetratricopeptide repeat domain"/>
    <property type="match status" value="1"/>
</dbReference>
<evidence type="ECO:0000256" key="1">
    <source>
        <dbReference type="PROSITE-ProRule" id="PRU00339"/>
    </source>
</evidence>
<dbReference type="EMBL" id="PDNZ01000004">
    <property type="protein sequence ID" value="PWW82006.1"/>
    <property type="molecule type" value="Genomic_DNA"/>
</dbReference>
<evidence type="ECO:0000313" key="3">
    <source>
        <dbReference type="EMBL" id="PWW82006.1"/>
    </source>
</evidence>
<comment type="caution">
    <text evidence="3">The sequence shown here is derived from an EMBL/GenBank/DDBJ whole genome shotgun (WGS) entry which is preliminary data.</text>
</comment>
<keyword evidence="1" id="KW-0802">TPR repeat</keyword>
<evidence type="ECO:0000256" key="2">
    <source>
        <dbReference type="SAM" id="MobiDB-lite"/>
    </source>
</evidence>